<feature type="region of interest" description="Disordered" evidence="1">
    <location>
        <begin position="49"/>
        <end position="78"/>
    </location>
</feature>
<evidence type="ECO:0000313" key="3">
    <source>
        <dbReference type="Proteomes" id="UP000054166"/>
    </source>
</evidence>
<reference evidence="2 3" key="1">
    <citation type="submission" date="2014-04" db="EMBL/GenBank/DDBJ databases">
        <authorList>
            <consortium name="DOE Joint Genome Institute"/>
            <person name="Kuo A."/>
            <person name="Tarkka M."/>
            <person name="Buscot F."/>
            <person name="Kohler A."/>
            <person name="Nagy L.G."/>
            <person name="Floudas D."/>
            <person name="Copeland A."/>
            <person name="Barry K.W."/>
            <person name="Cichocki N."/>
            <person name="Veneault-Fourrey C."/>
            <person name="LaButti K."/>
            <person name="Lindquist E.A."/>
            <person name="Lipzen A."/>
            <person name="Lundell T."/>
            <person name="Morin E."/>
            <person name="Murat C."/>
            <person name="Sun H."/>
            <person name="Tunlid A."/>
            <person name="Henrissat B."/>
            <person name="Grigoriev I.V."/>
            <person name="Hibbett D.S."/>
            <person name="Martin F."/>
            <person name="Nordberg H.P."/>
            <person name="Cantor M.N."/>
            <person name="Hua S.X."/>
        </authorList>
    </citation>
    <scope>NUCLEOTIDE SEQUENCE [LARGE SCALE GENOMIC DNA]</scope>
    <source>
        <strain evidence="2 3">F 1598</strain>
    </source>
</reference>
<organism evidence="2 3">
    <name type="scientific">Piloderma croceum (strain F 1598)</name>
    <dbReference type="NCBI Taxonomy" id="765440"/>
    <lineage>
        <taxon>Eukaryota</taxon>
        <taxon>Fungi</taxon>
        <taxon>Dikarya</taxon>
        <taxon>Basidiomycota</taxon>
        <taxon>Agaricomycotina</taxon>
        <taxon>Agaricomycetes</taxon>
        <taxon>Agaricomycetidae</taxon>
        <taxon>Atheliales</taxon>
        <taxon>Atheliaceae</taxon>
        <taxon>Piloderma</taxon>
    </lineage>
</organism>
<accession>A0A0C3ETF2</accession>
<feature type="region of interest" description="Disordered" evidence="1">
    <location>
        <begin position="1"/>
        <end position="28"/>
    </location>
</feature>
<gene>
    <name evidence="2" type="ORF">PILCRDRAFT_13305</name>
</gene>
<sequence>MLRSDTTGEDNQSSDVSEPVRENEQLKQRIKALEDTVKNLVVHIYQPLDRPSSTSTAPDQSHLNPPFQPDLSSNEGTLSNSPIVKTLIRDIIDLRPSLTRGPLQDDIRCAERLSRSDQGHPHVRLGLLWHIVYMWCDKVHDIAMETWLKIIEGDDQGEGLWLWEDGDEVSLSTLLFRVQKASDLEYNAPVFLYAATLRESVADLTTNDWNHAMRAIRRRLDRNLPSTPCVDGESVLGKPHFTAERIRAFIWLLILSKPMREADKKRGVRRLLLGDSADGLLDRWIQIHLLFDRFHSYLPEIMDDDNYCYEIKEWFNEQGEWMAYLSMFYDVQDIKVVCQEMIGSWRCFDGCIRRIDKHLEPRSDSIPPIVLTHFTPSLRSMFNDTMVLNNSPESVWEFMPSLAPTDCIDDVCAPDPEPPMWLVTIWFVFDHALSCSGTITTVQRLLSQIGAASRDEFLDIWSWSREENKWLERNITMPQPSADCAPWLNKFPYSWRHRLTRLTVDD</sequence>
<dbReference type="HOGENOM" id="CLU_538735_0_0_1"/>
<name>A0A0C3ETF2_PILCF</name>
<evidence type="ECO:0000313" key="2">
    <source>
        <dbReference type="EMBL" id="KIM75805.1"/>
    </source>
</evidence>
<protein>
    <submittedName>
        <fullName evidence="2">Uncharacterized protein</fullName>
    </submittedName>
</protein>
<dbReference type="AlphaFoldDB" id="A0A0C3ETF2"/>
<dbReference type="Proteomes" id="UP000054166">
    <property type="component" value="Unassembled WGS sequence"/>
</dbReference>
<evidence type="ECO:0000256" key="1">
    <source>
        <dbReference type="SAM" id="MobiDB-lite"/>
    </source>
</evidence>
<feature type="compositionally biased region" description="Polar residues" evidence="1">
    <location>
        <begin position="51"/>
        <end position="63"/>
    </location>
</feature>
<proteinExistence type="predicted"/>
<feature type="compositionally biased region" description="Basic and acidic residues" evidence="1">
    <location>
        <begin position="18"/>
        <end position="28"/>
    </location>
</feature>
<reference evidence="3" key="2">
    <citation type="submission" date="2015-01" db="EMBL/GenBank/DDBJ databases">
        <title>Evolutionary Origins and Diversification of the Mycorrhizal Mutualists.</title>
        <authorList>
            <consortium name="DOE Joint Genome Institute"/>
            <consortium name="Mycorrhizal Genomics Consortium"/>
            <person name="Kohler A."/>
            <person name="Kuo A."/>
            <person name="Nagy L.G."/>
            <person name="Floudas D."/>
            <person name="Copeland A."/>
            <person name="Barry K.W."/>
            <person name="Cichocki N."/>
            <person name="Veneault-Fourrey C."/>
            <person name="LaButti K."/>
            <person name="Lindquist E.A."/>
            <person name="Lipzen A."/>
            <person name="Lundell T."/>
            <person name="Morin E."/>
            <person name="Murat C."/>
            <person name="Riley R."/>
            <person name="Ohm R."/>
            <person name="Sun H."/>
            <person name="Tunlid A."/>
            <person name="Henrissat B."/>
            <person name="Grigoriev I.V."/>
            <person name="Hibbett D.S."/>
            <person name="Martin F."/>
        </authorList>
    </citation>
    <scope>NUCLEOTIDE SEQUENCE [LARGE SCALE GENOMIC DNA]</scope>
    <source>
        <strain evidence="3">F 1598</strain>
    </source>
</reference>
<dbReference type="OrthoDB" id="2686862at2759"/>
<keyword evidence="3" id="KW-1185">Reference proteome</keyword>
<dbReference type="InParanoid" id="A0A0C3ETF2"/>
<dbReference type="EMBL" id="KN833042">
    <property type="protein sequence ID" value="KIM75805.1"/>
    <property type="molecule type" value="Genomic_DNA"/>
</dbReference>